<protein>
    <submittedName>
        <fullName evidence="2">Uncharacterized protein</fullName>
    </submittedName>
</protein>
<feature type="transmembrane region" description="Helical" evidence="1">
    <location>
        <begin position="100"/>
        <end position="119"/>
    </location>
</feature>
<keyword evidence="1" id="KW-0812">Transmembrane</keyword>
<keyword evidence="1" id="KW-1133">Transmembrane helix</keyword>
<feature type="transmembrane region" description="Helical" evidence="1">
    <location>
        <begin position="41"/>
        <end position="61"/>
    </location>
</feature>
<accession>A0A6T9Y1Z3</accession>
<dbReference type="EMBL" id="LR812090">
    <property type="protein sequence ID" value="CAB9494199.1"/>
    <property type="molecule type" value="Genomic_DNA"/>
</dbReference>
<name>A0A6T9Y1Z3_ALTMA</name>
<dbReference type="AlphaFoldDB" id="A0A6T9Y1Z3"/>
<sequence>MYQVKRIFWFIPLNVLIPSFCAAGIYLLLARLEINSFDTAYLIFSYPVVGISSFLTYWSFARGLNSKPYSHGFIVYIFSAMILNVFLSVAMKQIYTSPTLYFDFIISVSVMLIAIKVGYRKKDVSGEVS</sequence>
<evidence type="ECO:0000313" key="2">
    <source>
        <dbReference type="EMBL" id="CAB9494199.1"/>
    </source>
</evidence>
<proteinExistence type="predicted"/>
<keyword evidence="1" id="KW-0472">Membrane</keyword>
<dbReference type="Proteomes" id="UP000509458">
    <property type="component" value="Chromosome"/>
</dbReference>
<dbReference type="RefSeq" id="WP_179983599.1">
    <property type="nucleotide sequence ID" value="NZ_LR812090.1"/>
</dbReference>
<feature type="transmembrane region" description="Helical" evidence="1">
    <location>
        <begin position="73"/>
        <end position="94"/>
    </location>
</feature>
<gene>
    <name evidence="2" type="ORF">ALFOR1_31160</name>
</gene>
<feature type="transmembrane region" description="Helical" evidence="1">
    <location>
        <begin position="7"/>
        <end position="29"/>
    </location>
</feature>
<evidence type="ECO:0000256" key="1">
    <source>
        <dbReference type="SAM" id="Phobius"/>
    </source>
</evidence>
<evidence type="ECO:0000313" key="3">
    <source>
        <dbReference type="Proteomes" id="UP000509458"/>
    </source>
</evidence>
<reference evidence="2 3" key="1">
    <citation type="submission" date="2020-06" db="EMBL/GenBank/DDBJ databases">
        <authorList>
            <person name="Duchaud E."/>
        </authorList>
    </citation>
    <scope>NUCLEOTIDE SEQUENCE [LARGE SCALE GENOMIC DNA]</scope>
    <source>
        <strain evidence="2">Alteromonas fortis</strain>
    </source>
</reference>
<organism evidence="2 3">
    <name type="scientific">Alteromonas macleodii</name>
    <name type="common">Pseudoalteromonas macleodii</name>
    <dbReference type="NCBI Taxonomy" id="28108"/>
    <lineage>
        <taxon>Bacteria</taxon>
        <taxon>Pseudomonadati</taxon>
        <taxon>Pseudomonadota</taxon>
        <taxon>Gammaproteobacteria</taxon>
        <taxon>Alteromonadales</taxon>
        <taxon>Alteromonadaceae</taxon>
        <taxon>Alteromonas/Salinimonas group</taxon>
        <taxon>Alteromonas</taxon>
    </lineage>
</organism>